<feature type="region of interest" description="Disordered" evidence="1">
    <location>
        <begin position="112"/>
        <end position="133"/>
    </location>
</feature>
<protein>
    <submittedName>
        <fullName evidence="2">Uncharacterized protein</fullName>
    </submittedName>
</protein>
<dbReference type="Pfam" id="PF05340">
    <property type="entry name" value="DUF740"/>
    <property type="match status" value="1"/>
</dbReference>
<evidence type="ECO:0000313" key="2">
    <source>
        <dbReference type="EMBL" id="CAA0809950.1"/>
    </source>
</evidence>
<dbReference type="AlphaFoldDB" id="A0A9N7R2F7"/>
<dbReference type="InterPro" id="IPR008004">
    <property type="entry name" value="OCTOPUS-like"/>
</dbReference>
<sequence length="209" mass="24415">MNEDREDQIWCYFHPREIVIGICASCLRERLLVLASKQKHHHHHHHHHHVHHIHTPKKALPKIFALSSLIDPLDVTHQKSDDHALDDYSSSTSHEDSFISIRFEGNEVASWDKGKTSKLPNENNQIRHPQQNDHNTLNKAKKMIKSVVEHKKTRTTLRWRKPIGHLLQLIRWRRSASRGSGGSHVGKRLEGAKVKHGWIRILTKRRTKE</sequence>
<dbReference type="Proteomes" id="UP001153555">
    <property type="component" value="Unassembled WGS sequence"/>
</dbReference>
<name>A0A9N7R2F7_STRHE</name>
<dbReference type="PANTHER" id="PTHR35995">
    <property type="entry name" value="OS04G0690500 PROTEIN"/>
    <property type="match status" value="1"/>
</dbReference>
<dbReference type="EMBL" id="CACSLK010004199">
    <property type="protein sequence ID" value="CAA0809950.1"/>
    <property type="molecule type" value="Genomic_DNA"/>
</dbReference>
<gene>
    <name evidence="2" type="ORF">SHERM_11859</name>
</gene>
<comment type="caution">
    <text evidence="2">The sequence shown here is derived from an EMBL/GenBank/DDBJ whole genome shotgun (WGS) entry which is preliminary data.</text>
</comment>
<organism evidence="2 3">
    <name type="scientific">Striga hermonthica</name>
    <name type="common">Purple witchweed</name>
    <name type="synonym">Buchnera hermonthica</name>
    <dbReference type="NCBI Taxonomy" id="68872"/>
    <lineage>
        <taxon>Eukaryota</taxon>
        <taxon>Viridiplantae</taxon>
        <taxon>Streptophyta</taxon>
        <taxon>Embryophyta</taxon>
        <taxon>Tracheophyta</taxon>
        <taxon>Spermatophyta</taxon>
        <taxon>Magnoliopsida</taxon>
        <taxon>eudicotyledons</taxon>
        <taxon>Gunneridae</taxon>
        <taxon>Pentapetalae</taxon>
        <taxon>asterids</taxon>
        <taxon>lamiids</taxon>
        <taxon>Lamiales</taxon>
        <taxon>Orobanchaceae</taxon>
        <taxon>Buchnereae</taxon>
        <taxon>Striga</taxon>
    </lineage>
</organism>
<accession>A0A9N7R2F7</accession>
<feature type="compositionally biased region" description="Polar residues" evidence="1">
    <location>
        <begin position="118"/>
        <end position="133"/>
    </location>
</feature>
<dbReference type="OrthoDB" id="1924480at2759"/>
<reference evidence="2" key="1">
    <citation type="submission" date="2019-12" db="EMBL/GenBank/DDBJ databases">
        <authorList>
            <person name="Scholes J."/>
        </authorList>
    </citation>
    <scope>NUCLEOTIDE SEQUENCE</scope>
</reference>
<proteinExistence type="predicted"/>
<dbReference type="PANTHER" id="PTHR35995:SF1">
    <property type="entry name" value="OS04G0690500 PROTEIN"/>
    <property type="match status" value="1"/>
</dbReference>
<evidence type="ECO:0000256" key="1">
    <source>
        <dbReference type="SAM" id="MobiDB-lite"/>
    </source>
</evidence>
<keyword evidence="3" id="KW-1185">Reference proteome</keyword>
<evidence type="ECO:0000313" key="3">
    <source>
        <dbReference type="Proteomes" id="UP001153555"/>
    </source>
</evidence>